<name>A0AAV5TVE2_9BILA</name>
<feature type="region of interest" description="Disordered" evidence="1">
    <location>
        <begin position="35"/>
        <end position="77"/>
    </location>
</feature>
<evidence type="ECO:0000256" key="1">
    <source>
        <dbReference type="SAM" id="MobiDB-lite"/>
    </source>
</evidence>
<protein>
    <submittedName>
        <fullName evidence="2">Uncharacterized protein</fullName>
    </submittedName>
</protein>
<accession>A0AAV5TVE2</accession>
<feature type="compositionally biased region" description="Acidic residues" evidence="1">
    <location>
        <begin position="45"/>
        <end position="57"/>
    </location>
</feature>
<organism evidence="2 3">
    <name type="scientific">Pristionchus entomophagus</name>
    <dbReference type="NCBI Taxonomy" id="358040"/>
    <lineage>
        <taxon>Eukaryota</taxon>
        <taxon>Metazoa</taxon>
        <taxon>Ecdysozoa</taxon>
        <taxon>Nematoda</taxon>
        <taxon>Chromadorea</taxon>
        <taxon>Rhabditida</taxon>
        <taxon>Rhabditina</taxon>
        <taxon>Diplogasteromorpha</taxon>
        <taxon>Diplogasteroidea</taxon>
        <taxon>Neodiplogasteridae</taxon>
        <taxon>Pristionchus</taxon>
    </lineage>
</organism>
<feature type="compositionally biased region" description="Basic and acidic residues" evidence="1">
    <location>
        <begin position="35"/>
        <end position="44"/>
    </location>
</feature>
<dbReference type="AlphaFoldDB" id="A0AAV5TVE2"/>
<keyword evidence="3" id="KW-1185">Reference proteome</keyword>
<comment type="caution">
    <text evidence="2">The sequence shown here is derived from an EMBL/GenBank/DDBJ whole genome shotgun (WGS) entry which is preliminary data.</text>
</comment>
<dbReference type="Proteomes" id="UP001432027">
    <property type="component" value="Unassembled WGS sequence"/>
</dbReference>
<evidence type="ECO:0000313" key="2">
    <source>
        <dbReference type="EMBL" id="GMS98246.1"/>
    </source>
</evidence>
<sequence>FAVPVTTMKAICMLILGLLTLLEIFSFSDLLKEEEYGPKTREDSDTQDEEDNESADTQEEKQDHCADTQNEIINCNL</sequence>
<feature type="compositionally biased region" description="Polar residues" evidence="1">
    <location>
        <begin position="67"/>
        <end position="77"/>
    </location>
</feature>
<evidence type="ECO:0000313" key="3">
    <source>
        <dbReference type="Proteomes" id="UP001432027"/>
    </source>
</evidence>
<gene>
    <name evidence="2" type="ORF">PENTCL1PPCAC_20421</name>
</gene>
<proteinExistence type="predicted"/>
<reference evidence="2" key="1">
    <citation type="submission" date="2023-10" db="EMBL/GenBank/DDBJ databases">
        <title>Genome assembly of Pristionchus species.</title>
        <authorList>
            <person name="Yoshida K."/>
            <person name="Sommer R.J."/>
        </authorList>
    </citation>
    <scope>NUCLEOTIDE SEQUENCE</scope>
    <source>
        <strain evidence="2">RS0144</strain>
    </source>
</reference>
<dbReference type="EMBL" id="BTSX01000005">
    <property type="protein sequence ID" value="GMS98246.1"/>
    <property type="molecule type" value="Genomic_DNA"/>
</dbReference>
<feature type="non-terminal residue" evidence="2">
    <location>
        <position position="1"/>
    </location>
</feature>